<accession>A0AA36MKU2</accession>
<dbReference type="Proteomes" id="UP001178507">
    <property type="component" value="Unassembled WGS sequence"/>
</dbReference>
<reference evidence="1" key="1">
    <citation type="submission" date="2023-08" db="EMBL/GenBank/DDBJ databases">
        <authorList>
            <person name="Chen Y."/>
            <person name="Shah S."/>
            <person name="Dougan E. K."/>
            <person name="Thang M."/>
            <person name="Chan C."/>
        </authorList>
    </citation>
    <scope>NUCLEOTIDE SEQUENCE</scope>
</reference>
<keyword evidence="2" id="KW-1185">Reference proteome</keyword>
<sequence>MQLSDPLEKYGMSSSDFNKVLAEYEDDPAVHEAVSALMGAPPDGAATVTEAAANLTPVKLLDIHKYMLTEYENLAKQSDKGSRDAAIVSFAAQAIVSGKAEAKYKVSSEDIESAVLAHQGALTSNAEFSEVNMKLQKAIAKLMGL</sequence>
<dbReference type="AlphaFoldDB" id="A0AA36MKU2"/>
<evidence type="ECO:0000313" key="2">
    <source>
        <dbReference type="Proteomes" id="UP001178507"/>
    </source>
</evidence>
<organism evidence="1 2">
    <name type="scientific">Effrenium voratum</name>
    <dbReference type="NCBI Taxonomy" id="2562239"/>
    <lineage>
        <taxon>Eukaryota</taxon>
        <taxon>Sar</taxon>
        <taxon>Alveolata</taxon>
        <taxon>Dinophyceae</taxon>
        <taxon>Suessiales</taxon>
        <taxon>Symbiodiniaceae</taxon>
        <taxon>Effrenium</taxon>
    </lineage>
</organism>
<gene>
    <name evidence="1" type="ORF">EVOR1521_LOCUS4861</name>
</gene>
<protein>
    <submittedName>
        <fullName evidence="1">Uncharacterized protein</fullName>
    </submittedName>
</protein>
<proteinExistence type="predicted"/>
<dbReference type="EMBL" id="CAUJNA010000334">
    <property type="protein sequence ID" value="CAJ1375631.1"/>
    <property type="molecule type" value="Genomic_DNA"/>
</dbReference>
<name>A0AA36MKU2_9DINO</name>
<comment type="caution">
    <text evidence="1">The sequence shown here is derived from an EMBL/GenBank/DDBJ whole genome shotgun (WGS) entry which is preliminary data.</text>
</comment>
<evidence type="ECO:0000313" key="1">
    <source>
        <dbReference type="EMBL" id="CAJ1375631.1"/>
    </source>
</evidence>